<dbReference type="OrthoDB" id="7171700at2759"/>
<name>A0A9N9S962_9DIPT</name>
<keyword evidence="6 10" id="KW-0472">Membrane</keyword>
<feature type="transmembrane region" description="Helical" evidence="10">
    <location>
        <begin position="1114"/>
        <end position="1131"/>
    </location>
</feature>
<dbReference type="PANTHER" id="PTHR42643">
    <property type="entry name" value="IONOTROPIC RECEPTOR 20A-RELATED"/>
    <property type="match status" value="1"/>
</dbReference>
<evidence type="ECO:0000256" key="3">
    <source>
        <dbReference type="ARBA" id="ARBA00022475"/>
    </source>
</evidence>
<feature type="compositionally biased region" description="Polar residues" evidence="9">
    <location>
        <begin position="1450"/>
        <end position="1466"/>
    </location>
</feature>
<dbReference type="Pfam" id="PF00060">
    <property type="entry name" value="Lig_chan"/>
    <property type="match status" value="2"/>
</dbReference>
<evidence type="ECO:0000256" key="5">
    <source>
        <dbReference type="ARBA" id="ARBA00022989"/>
    </source>
</evidence>
<organism evidence="12 13">
    <name type="scientific">Chironomus riparius</name>
    <dbReference type="NCBI Taxonomy" id="315576"/>
    <lineage>
        <taxon>Eukaryota</taxon>
        <taxon>Metazoa</taxon>
        <taxon>Ecdysozoa</taxon>
        <taxon>Arthropoda</taxon>
        <taxon>Hexapoda</taxon>
        <taxon>Insecta</taxon>
        <taxon>Pterygota</taxon>
        <taxon>Neoptera</taxon>
        <taxon>Endopterygota</taxon>
        <taxon>Diptera</taxon>
        <taxon>Nematocera</taxon>
        <taxon>Chironomoidea</taxon>
        <taxon>Chironomidae</taxon>
        <taxon>Chironominae</taxon>
        <taxon>Chironomus</taxon>
    </lineage>
</organism>
<protein>
    <recommendedName>
        <fullName evidence="11">Ionotropic glutamate receptor C-terminal domain-containing protein</fullName>
    </recommendedName>
</protein>
<evidence type="ECO:0000256" key="10">
    <source>
        <dbReference type="SAM" id="Phobius"/>
    </source>
</evidence>
<evidence type="ECO:0000313" key="13">
    <source>
        <dbReference type="Proteomes" id="UP001153620"/>
    </source>
</evidence>
<dbReference type="GO" id="GO:0050906">
    <property type="term" value="P:detection of stimulus involved in sensory perception"/>
    <property type="evidence" value="ECO:0007669"/>
    <property type="project" value="UniProtKB-ARBA"/>
</dbReference>
<feature type="transmembrane region" description="Helical" evidence="10">
    <location>
        <begin position="1171"/>
        <end position="1190"/>
    </location>
</feature>
<feature type="region of interest" description="Disordered" evidence="9">
    <location>
        <begin position="1449"/>
        <end position="1473"/>
    </location>
</feature>
<keyword evidence="4 10" id="KW-0812">Transmembrane</keyword>
<evidence type="ECO:0000256" key="2">
    <source>
        <dbReference type="ARBA" id="ARBA00008685"/>
    </source>
</evidence>
<dbReference type="InterPro" id="IPR052192">
    <property type="entry name" value="Insect_Ionotropic_Sensory_Rcpt"/>
</dbReference>
<dbReference type="InterPro" id="IPR001320">
    <property type="entry name" value="Iontro_rcpt_C"/>
</dbReference>
<reference evidence="12" key="2">
    <citation type="submission" date="2022-10" db="EMBL/GenBank/DDBJ databases">
        <authorList>
            <consortium name="ENA_rothamsted_submissions"/>
            <consortium name="culmorum"/>
            <person name="King R."/>
        </authorList>
    </citation>
    <scope>NUCLEOTIDE SEQUENCE</scope>
</reference>
<keyword evidence="13" id="KW-1185">Reference proteome</keyword>
<evidence type="ECO:0000256" key="9">
    <source>
        <dbReference type="SAM" id="MobiDB-lite"/>
    </source>
</evidence>
<evidence type="ECO:0000256" key="6">
    <source>
        <dbReference type="ARBA" id="ARBA00023136"/>
    </source>
</evidence>
<proteinExistence type="inferred from homology"/>
<dbReference type="Gene3D" id="1.10.287.70">
    <property type="match status" value="2"/>
</dbReference>
<feature type="domain" description="Ionotropic glutamate receptor C-terminal" evidence="11">
    <location>
        <begin position="206"/>
        <end position="335"/>
    </location>
</feature>
<feature type="transmembrane region" description="Helical" evidence="10">
    <location>
        <begin position="265"/>
        <end position="285"/>
    </location>
</feature>
<feature type="transmembrane region" description="Helical" evidence="10">
    <location>
        <begin position="1363"/>
        <end position="1387"/>
    </location>
</feature>
<evidence type="ECO:0000259" key="11">
    <source>
        <dbReference type="Pfam" id="PF00060"/>
    </source>
</evidence>
<feature type="domain" description="Ionotropic glutamate receptor C-terminal" evidence="11">
    <location>
        <begin position="1111"/>
        <end position="1263"/>
    </location>
</feature>
<evidence type="ECO:0000256" key="4">
    <source>
        <dbReference type="ARBA" id="ARBA00022692"/>
    </source>
</evidence>
<sequence length="1473" mass="170045">MELHEKVDHITMEIVFHAFFIINEDHFVTLATIEWFGNVCNQAQLTRVNKFNKITKKWTKKLQNYEKFTKFHGCELFFQLPVKHFGFFFWGHAIPNRNYTSFETFGLTPQIFEILSKKYDFKPKYSLCYVKDAVWFYTFDNLHTVPFHINSSYTNPTMSFYVQGLTDILFGTISVSNLILDVKFTIYTTPADVYTPYEKLLLPFDTETWILLFVTFVVTILSIFIINRLSKGTQNIVYGKRVENPIWNVISIFFGISQTKLPTTSFPRFILILFIVFCLIFRTCFQSKSYEFMTTKPRRAPPKTQQDLIDMNYEMVTVFSRNGDEEAEPLIYSLIKDEKESILFCVIAPESRLFCVSTSESRLICVNAPELRLFCVNTPKSTLICVNASESRLFCVNAPESRLICVNAPESRLFCVNAPELRLFCVNAPKSKLFCVNAPESRLFCVNAPESRMFCVSAPESKLFYVYVPEPKIFCVNALELRLFCVNAPESKIFYVNAPESSLFCVIAPESRLICVNAPESRLICVNAPELRLFCVNTPKSTLICVNASESRLFCVKAPESRLFCVNAPESRLFCVNAPELRLFCVNAPESRLFCVNAPELRLFCVNAPESSLFCVNAPESRLFCVNAPESRIFCVSAPESKLFYVPPIKVVDSNEMNSIIHTQSQNSTAKISLIVDDFTRLNIEVYGENNWNKFSKAFFVDHVAIGYRQTAFYARILKDTVNRLVETGVVKYLIQTNIFYYELYKTTELGPEMLSLNDLSFGFNIFLGFCGISGLAFVMELILAIRYIHKSNCFRRKSELRKINENIVDLNAQALQDIADTFLVKQNLPFNVIIFTPFSDNLSIILTSFLSKSQESFSYNLEFFPGIPQPRFLKRPAIIFVESVDILTQYLNAVGFIRYGNNPILFFIFIANSTFFDIENSKIVKNFPKISKLTASIFYHAFFIIIEDHFVTLATVEWFGNVCNQPQLTRVNTFNKITKKWTKKLQNYEKFMNFQGCQLVKMLPMNYQSHNNDFYWGYAAKKHNFTAVYQPTKIADMKWLETFNPETITYLAVNNTFNEPNVVYFVYSASDLSHQTIRMTNTFEEVRYLVITTPADAYTAYEKLLLPFDYETWILLLVTFILTILSILIINRLSKSSQNIVYGKQVENPMWNVISIFFGISQTKLPTENFSRFILTLFIVFCLIFRTCFQSKSFEFMTSEPRRAPPKTPQDLIDMSYSIMVFNVPESSKTATSLVYNLVMDEKDKWPSVKPLKYNEDDQLVQTQSQNSSAKIALIVDDIMTTFYDTQNIGQNPWNQLDDRFFSTNIGIATQHSSFYFRMIKDTVDKLTDTGITTHLIKTRVLVRRKYPKDESEPMILRIDDLLFGFNIFLGFCIISGLIFVVELILGVKCCRKNLSLEILCRKLKSKKVKYAKIHPMSSIEGLIFSRHRRSVVDVLRQFKIKKKHLVKSQGSQGDNNIMSPNLSQLKPLDLQ</sequence>
<comment type="subcellular location">
    <subcellularLocation>
        <location evidence="1">Cell membrane</location>
        <topology evidence="1">Multi-pass membrane protein</topology>
    </subcellularLocation>
</comment>
<keyword evidence="3" id="KW-1003">Cell membrane</keyword>
<keyword evidence="7" id="KW-0675">Receptor</keyword>
<evidence type="ECO:0000256" key="1">
    <source>
        <dbReference type="ARBA" id="ARBA00004651"/>
    </source>
</evidence>
<feature type="transmembrane region" description="Helical" evidence="10">
    <location>
        <begin position="762"/>
        <end position="789"/>
    </location>
</feature>
<dbReference type="PANTHER" id="PTHR42643:SF30">
    <property type="entry name" value="IONOTROPIC RECEPTOR 40A-RELATED"/>
    <property type="match status" value="1"/>
</dbReference>
<evidence type="ECO:0000256" key="7">
    <source>
        <dbReference type="ARBA" id="ARBA00023170"/>
    </source>
</evidence>
<dbReference type="Proteomes" id="UP001153620">
    <property type="component" value="Chromosome 4"/>
</dbReference>
<reference evidence="12" key="1">
    <citation type="submission" date="2022-01" db="EMBL/GenBank/DDBJ databases">
        <authorList>
            <person name="King R."/>
        </authorList>
    </citation>
    <scope>NUCLEOTIDE SEQUENCE</scope>
</reference>
<feature type="transmembrane region" description="Helical" evidence="10">
    <location>
        <begin position="209"/>
        <end position="230"/>
    </location>
</feature>
<keyword evidence="5 10" id="KW-1133">Transmembrane helix</keyword>
<dbReference type="GO" id="GO:0015276">
    <property type="term" value="F:ligand-gated monoatomic ion channel activity"/>
    <property type="evidence" value="ECO:0007669"/>
    <property type="project" value="InterPro"/>
</dbReference>
<evidence type="ECO:0000256" key="8">
    <source>
        <dbReference type="ARBA" id="ARBA00023180"/>
    </source>
</evidence>
<keyword evidence="8" id="KW-0325">Glycoprotein</keyword>
<dbReference type="GO" id="GO:0005886">
    <property type="term" value="C:plasma membrane"/>
    <property type="evidence" value="ECO:0007669"/>
    <property type="project" value="UniProtKB-SubCell"/>
</dbReference>
<evidence type="ECO:0000313" key="12">
    <source>
        <dbReference type="EMBL" id="CAG9811684.1"/>
    </source>
</evidence>
<accession>A0A9N9S962</accession>
<comment type="similarity">
    <text evidence="2">Belongs to the glutamate-gated ion channel (TC 1.A.10.1) family.</text>
</comment>
<gene>
    <name evidence="12" type="ORF">CHIRRI_LOCUS14491</name>
</gene>
<dbReference type="EMBL" id="OU895880">
    <property type="protein sequence ID" value="CAG9811684.1"/>
    <property type="molecule type" value="Genomic_DNA"/>
</dbReference>